<proteinExistence type="predicted"/>
<dbReference type="AlphaFoldDB" id="A0A3M7S6N4"/>
<accession>A0A3M7S6N4</accession>
<name>A0A3M7S6N4_BRAPC</name>
<protein>
    <submittedName>
        <fullName evidence="1">Uncharacterized protein</fullName>
    </submittedName>
</protein>
<evidence type="ECO:0000313" key="1">
    <source>
        <dbReference type="EMBL" id="RNA31287.1"/>
    </source>
</evidence>
<dbReference type="Proteomes" id="UP000276133">
    <property type="component" value="Unassembled WGS sequence"/>
</dbReference>
<comment type="caution">
    <text evidence="1">The sequence shown here is derived from an EMBL/GenBank/DDBJ whole genome shotgun (WGS) entry which is preliminary data.</text>
</comment>
<dbReference type="EMBL" id="REGN01001958">
    <property type="protein sequence ID" value="RNA31287.1"/>
    <property type="molecule type" value="Genomic_DNA"/>
</dbReference>
<reference evidence="1 2" key="1">
    <citation type="journal article" date="2018" name="Sci. Rep.">
        <title>Genomic signatures of local adaptation to the degree of environmental predictability in rotifers.</title>
        <authorList>
            <person name="Franch-Gras L."/>
            <person name="Hahn C."/>
            <person name="Garcia-Roger E.M."/>
            <person name="Carmona M.J."/>
            <person name="Serra M."/>
            <person name="Gomez A."/>
        </authorList>
    </citation>
    <scope>NUCLEOTIDE SEQUENCE [LARGE SCALE GENOMIC DNA]</scope>
    <source>
        <strain evidence="1">HYR1</strain>
    </source>
</reference>
<organism evidence="1 2">
    <name type="scientific">Brachionus plicatilis</name>
    <name type="common">Marine rotifer</name>
    <name type="synonym">Brachionus muelleri</name>
    <dbReference type="NCBI Taxonomy" id="10195"/>
    <lineage>
        <taxon>Eukaryota</taxon>
        <taxon>Metazoa</taxon>
        <taxon>Spiralia</taxon>
        <taxon>Gnathifera</taxon>
        <taxon>Rotifera</taxon>
        <taxon>Eurotatoria</taxon>
        <taxon>Monogononta</taxon>
        <taxon>Pseudotrocha</taxon>
        <taxon>Ploima</taxon>
        <taxon>Brachionidae</taxon>
        <taxon>Brachionus</taxon>
    </lineage>
</organism>
<keyword evidence="2" id="KW-1185">Reference proteome</keyword>
<gene>
    <name evidence="1" type="ORF">BpHYR1_033881</name>
</gene>
<evidence type="ECO:0000313" key="2">
    <source>
        <dbReference type="Proteomes" id="UP000276133"/>
    </source>
</evidence>
<sequence length="106" mass="11951">MTLPPSLCTAAVNEHWVLVLGSKNISATTLPLSIWVKFFSLTIMCQIEQFVHEIFAQVVHILRLEHLHWLGAFAKITLTKIVSGMGVRKGTAFNRRLGNIYFFGHS</sequence>